<dbReference type="VEuPathDB" id="FungiDB:BCV72DRAFT_246218"/>
<dbReference type="EMBL" id="KV921344">
    <property type="protein sequence ID" value="ORE17870.1"/>
    <property type="molecule type" value="Genomic_DNA"/>
</dbReference>
<dbReference type="Proteomes" id="UP000242381">
    <property type="component" value="Unassembled WGS sequence"/>
</dbReference>
<gene>
    <name evidence="1" type="ORF">BCV71DRAFT_180677</name>
</gene>
<dbReference type="InterPro" id="IPR009057">
    <property type="entry name" value="Homeodomain-like_sf"/>
</dbReference>
<accession>A0A1X0S0R5</accession>
<reference evidence="1 2" key="1">
    <citation type="journal article" date="2016" name="Proc. Natl. Acad. Sci. U.S.A.">
        <title>Lipid metabolic changes in an early divergent fungus govern the establishment of a mutualistic symbiosis with endobacteria.</title>
        <authorList>
            <person name="Lastovetsky O.A."/>
            <person name="Gaspar M.L."/>
            <person name="Mondo S.J."/>
            <person name="LaButti K.M."/>
            <person name="Sandor L."/>
            <person name="Grigoriev I.V."/>
            <person name="Henry S.A."/>
            <person name="Pawlowska T.E."/>
        </authorList>
    </citation>
    <scope>NUCLEOTIDE SEQUENCE [LARGE SCALE GENOMIC DNA]</scope>
    <source>
        <strain evidence="1 2">ATCC 11559</strain>
    </source>
</reference>
<evidence type="ECO:0000313" key="1">
    <source>
        <dbReference type="EMBL" id="ORE17870.1"/>
    </source>
</evidence>
<evidence type="ECO:0000313" key="2">
    <source>
        <dbReference type="Proteomes" id="UP000242381"/>
    </source>
</evidence>
<proteinExistence type="predicted"/>
<dbReference type="OMA" id="ALLHCRE"/>
<dbReference type="AlphaFoldDB" id="A0A1X0S0R5"/>
<name>A0A1X0S0R5_RHIZD</name>
<protein>
    <submittedName>
        <fullName evidence="1">Uncharacterized protein</fullName>
    </submittedName>
</protein>
<organism evidence="1 2">
    <name type="scientific">Rhizopus microsporus</name>
    <dbReference type="NCBI Taxonomy" id="58291"/>
    <lineage>
        <taxon>Eukaryota</taxon>
        <taxon>Fungi</taxon>
        <taxon>Fungi incertae sedis</taxon>
        <taxon>Mucoromycota</taxon>
        <taxon>Mucoromycotina</taxon>
        <taxon>Mucoromycetes</taxon>
        <taxon>Mucorales</taxon>
        <taxon>Mucorineae</taxon>
        <taxon>Rhizopodaceae</taxon>
        <taxon>Rhizopus</taxon>
    </lineage>
</organism>
<dbReference type="SUPFAM" id="SSF46689">
    <property type="entry name" value="Homeodomain-like"/>
    <property type="match status" value="1"/>
</dbReference>
<sequence>MPRDLPEDVKNNIKAALLHCREPNDIAKELGIHAATVRRYLSTGRHSIVPDVDKRYIKLLVIRGELKTAKEAYRKLTELGYSLSYRSAVSILNELLHKIEEEKGCS</sequence>